<keyword evidence="7" id="KW-1185">Reference proteome</keyword>
<evidence type="ECO:0000256" key="1">
    <source>
        <dbReference type="ARBA" id="ARBA00009437"/>
    </source>
</evidence>
<gene>
    <name evidence="6" type="ORF">F8566_45590</name>
</gene>
<dbReference type="Pfam" id="PF03466">
    <property type="entry name" value="LysR_substrate"/>
    <property type="match status" value="1"/>
</dbReference>
<dbReference type="PRINTS" id="PR00039">
    <property type="entry name" value="HTHLYSR"/>
</dbReference>
<evidence type="ECO:0000313" key="7">
    <source>
        <dbReference type="Proteomes" id="UP000468735"/>
    </source>
</evidence>
<dbReference type="GO" id="GO:0032993">
    <property type="term" value="C:protein-DNA complex"/>
    <property type="evidence" value="ECO:0007669"/>
    <property type="project" value="TreeGrafter"/>
</dbReference>
<protein>
    <submittedName>
        <fullName evidence="6">LysR family transcriptional regulator</fullName>
    </submittedName>
</protein>
<dbReference type="GO" id="GO:0003700">
    <property type="term" value="F:DNA-binding transcription factor activity"/>
    <property type="evidence" value="ECO:0007669"/>
    <property type="project" value="InterPro"/>
</dbReference>
<dbReference type="PANTHER" id="PTHR30346:SF0">
    <property type="entry name" value="HCA OPERON TRANSCRIPTIONAL ACTIVATOR HCAR"/>
    <property type="match status" value="1"/>
</dbReference>
<dbReference type="PANTHER" id="PTHR30346">
    <property type="entry name" value="TRANSCRIPTIONAL DUAL REGULATOR HCAR-RELATED"/>
    <property type="match status" value="1"/>
</dbReference>
<evidence type="ECO:0000256" key="3">
    <source>
        <dbReference type="ARBA" id="ARBA00023125"/>
    </source>
</evidence>
<dbReference type="InterPro" id="IPR005119">
    <property type="entry name" value="LysR_subst-bd"/>
</dbReference>
<dbReference type="RefSeq" id="WP_151569968.1">
    <property type="nucleotide sequence ID" value="NZ_WBMT01000031.1"/>
</dbReference>
<dbReference type="AlphaFoldDB" id="A0A6H9Y6T4"/>
<dbReference type="SUPFAM" id="SSF46785">
    <property type="entry name" value="Winged helix' DNA-binding domain"/>
    <property type="match status" value="1"/>
</dbReference>
<dbReference type="Gene3D" id="1.10.10.10">
    <property type="entry name" value="Winged helix-like DNA-binding domain superfamily/Winged helix DNA-binding domain"/>
    <property type="match status" value="1"/>
</dbReference>
<comment type="caution">
    <text evidence="6">The sequence shown here is derived from an EMBL/GenBank/DDBJ whole genome shotgun (WGS) entry which is preliminary data.</text>
</comment>
<reference evidence="6 7" key="1">
    <citation type="submission" date="2019-09" db="EMBL/GenBank/DDBJ databases">
        <title>Actinomadura physcomitrii sp. nov., a novel actinomycete isolated from moss [Physcomitrium sphaericum (Ludw) Fuernr].</title>
        <authorList>
            <person name="Zhuang X."/>
            <person name="Liu C."/>
        </authorList>
    </citation>
    <scope>NUCLEOTIDE SEQUENCE [LARGE SCALE GENOMIC DNA]</scope>
    <source>
        <strain evidence="6 7">HMC1</strain>
    </source>
</reference>
<accession>A0A6H9Y6T4</accession>
<dbReference type="FunFam" id="1.10.10.10:FF:000001">
    <property type="entry name" value="LysR family transcriptional regulator"/>
    <property type="match status" value="1"/>
</dbReference>
<feature type="domain" description="HTH lysR-type" evidence="5">
    <location>
        <begin position="1"/>
        <end position="60"/>
    </location>
</feature>
<dbReference type="Pfam" id="PF00126">
    <property type="entry name" value="HTH_1"/>
    <property type="match status" value="1"/>
</dbReference>
<dbReference type="PROSITE" id="PS50931">
    <property type="entry name" value="HTH_LYSR"/>
    <property type="match status" value="1"/>
</dbReference>
<dbReference type="InterPro" id="IPR000847">
    <property type="entry name" value="LysR_HTH_N"/>
</dbReference>
<evidence type="ECO:0000256" key="4">
    <source>
        <dbReference type="ARBA" id="ARBA00023163"/>
    </source>
</evidence>
<dbReference type="SUPFAM" id="SSF53850">
    <property type="entry name" value="Periplasmic binding protein-like II"/>
    <property type="match status" value="1"/>
</dbReference>
<keyword evidence="3" id="KW-0238">DNA-binding</keyword>
<comment type="similarity">
    <text evidence="1">Belongs to the LysR transcriptional regulatory family.</text>
</comment>
<dbReference type="GO" id="GO:0003677">
    <property type="term" value="F:DNA binding"/>
    <property type="evidence" value="ECO:0007669"/>
    <property type="project" value="UniProtKB-KW"/>
</dbReference>
<dbReference type="EMBL" id="WBMT01000031">
    <property type="protein sequence ID" value="KAB2340144.1"/>
    <property type="molecule type" value="Genomic_DNA"/>
</dbReference>
<evidence type="ECO:0000313" key="6">
    <source>
        <dbReference type="EMBL" id="KAB2340144.1"/>
    </source>
</evidence>
<keyword evidence="2" id="KW-0805">Transcription regulation</keyword>
<dbReference type="InterPro" id="IPR036390">
    <property type="entry name" value="WH_DNA-bd_sf"/>
</dbReference>
<dbReference type="InterPro" id="IPR036388">
    <property type="entry name" value="WH-like_DNA-bd_sf"/>
</dbReference>
<dbReference type="Proteomes" id="UP000468735">
    <property type="component" value="Unassembled WGS sequence"/>
</dbReference>
<evidence type="ECO:0000259" key="5">
    <source>
        <dbReference type="PROSITE" id="PS50931"/>
    </source>
</evidence>
<evidence type="ECO:0000256" key="2">
    <source>
        <dbReference type="ARBA" id="ARBA00023015"/>
    </source>
</evidence>
<keyword evidence="4" id="KW-0804">Transcription</keyword>
<proteinExistence type="inferred from homology"/>
<organism evidence="6 7">
    <name type="scientific">Actinomadura rudentiformis</name>
    <dbReference type="NCBI Taxonomy" id="359158"/>
    <lineage>
        <taxon>Bacteria</taxon>
        <taxon>Bacillati</taxon>
        <taxon>Actinomycetota</taxon>
        <taxon>Actinomycetes</taxon>
        <taxon>Streptosporangiales</taxon>
        <taxon>Thermomonosporaceae</taxon>
        <taxon>Actinomadura</taxon>
    </lineage>
</organism>
<dbReference type="OrthoDB" id="3176554at2"/>
<dbReference type="CDD" id="cd08414">
    <property type="entry name" value="PBP2_LTTR_aromatics_like"/>
    <property type="match status" value="1"/>
</dbReference>
<name>A0A6H9Y6T4_9ACTN</name>
<dbReference type="Gene3D" id="3.40.190.290">
    <property type="match status" value="1"/>
</dbReference>
<sequence length="300" mass="32866">MNADLRQLRYFIAVAEELNFTRAAARLHMTQQPLSAAIQRLESELGVDLFHRTTRRVELTDAGNALVEPARTALQAVDDALAAARAAGSGIAGELQFGLSTGARYGLEPLFAALDQRYPAVHLHTRHDSAVPLLAALQVGRLDVAVTFAAHIPADLEHLRLKNEPAVLAVAANHPVAGRHSVRLSELRDETFALDIPGDNPDYDKAVIESCRQNGFEPRTRVSSRFHDSWEGAVHSEGCVGLTVRTALHSTHRDLRLLTIEDAPTFPIELVWRNPTGTLRPAVTALVNTARHVCNEQSWT</sequence>